<evidence type="ECO:0000313" key="1">
    <source>
        <dbReference type="EMBL" id="ATQ66889.1"/>
    </source>
</evidence>
<dbReference type="KEGG" id="mtw:CQW49_02495"/>
<dbReference type="STRING" id="595536.GCA_000178815_00447"/>
<dbReference type="AlphaFoldDB" id="A0A2D2CW58"/>
<dbReference type="Proteomes" id="UP000230709">
    <property type="component" value="Chromosome"/>
</dbReference>
<keyword evidence="2" id="KW-1185">Reference proteome</keyword>
<dbReference type="EMBL" id="CP023737">
    <property type="protein sequence ID" value="ATQ66889.1"/>
    <property type="molecule type" value="Genomic_DNA"/>
</dbReference>
<evidence type="ECO:0000313" key="2">
    <source>
        <dbReference type="Proteomes" id="UP000230709"/>
    </source>
</evidence>
<sequence>MIEFLDNDDTRFPAFLWVSIRRRLGIAAAERFDAALETMPVEFRAAVGREATEAYSGRRPAWEFTDQIATLVEDGAAILPGRDAVQFVHGGGSAASDADYWITARTYGAYRQSDDDGRRLHEDLLVVAELFSASGINGNILAFARGRRREKEARR</sequence>
<organism evidence="1 2">
    <name type="scientific">Methylosinus trichosporium (strain ATCC 35070 / NCIMB 11131 / UNIQEM 75 / OB3b)</name>
    <dbReference type="NCBI Taxonomy" id="595536"/>
    <lineage>
        <taxon>Bacteria</taxon>
        <taxon>Pseudomonadati</taxon>
        <taxon>Pseudomonadota</taxon>
        <taxon>Alphaproteobacteria</taxon>
        <taxon>Hyphomicrobiales</taxon>
        <taxon>Methylocystaceae</taxon>
        <taxon>Methylosinus</taxon>
    </lineage>
</organism>
<protein>
    <submittedName>
        <fullName evidence="1">Uncharacterized protein</fullName>
    </submittedName>
</protein>
<proteinExistence type="predicted"/>
<gene>
    <name evidence="1" type="ORF">CQW49_02495</name>
</gene>
<name>A0A2D2CW58_METT3</name>
<dbReference type="RefSeq" id="WP_003609705.1">
    <property type="nucleotide sequence ID" value="NZ_ADVE02000001.1"/>
</dbReference>
<accession>A0A2D2CW58</accession>
<reference evidence="2" key="1">
    <citation type="submission" date="2017-10" db="EMBL/GenBank/DDBJ databases">
        <title>Completed PacBio SMRT sequence of Methylosinus trichosporium OB3b reveals presence of a third large plasmid.</title>
        <authorList>
            <person name="Charles T.C."/>
            <person name="Lynch M.D.J."/>
            <person name="Heil J.R."/>
            <person name="Cheng J."/>
        </authorList>
    </citation>
    <scope>NUCLEOTIDE SEQUENCE [LARGE SCALE GENOMIC DNA]</scope>
    <source>
        <strain evidence="2">OB3b</strain>
    </source>
</reference>